<dbReference type="OrthoDB" id="5243516at2"/>
<proteinExistence type="predicted"/>
<feature type="transmembrane region" description="Helical" evidence="1">
    <location>
        <begin position="361"/>
        <end position="384"/>
    </location>
</feature>
<keyword evidence="1" id="KW-0472">Membrane</keyword>
<feature type="transmembrane region" description="Helical" evidence="1">
    <location>
        <begin position="335"/>
        <end position="355"/>
    </location>
</feature>
<keyword evidence="1" id="KW-1133">Transmembrane helix</keyword>
<organism evidence="2 3">
    <name type="scientific">Streptomyces clavuligerus</name>
    <dbReference type="NCBI Taxonomy" id="1901"/>
    <lineage>
        <taxon>Bacteria</taxon>
        <taxon>Bacillati</taxon>
        <taxon>Actinomycetota</taxon>
        <taxon>Actinomycetes</taxon>
        <taxon>Kitasatosporales</taxon>
        <taxon>Streptomycetaceae</taxon>
        <taxon>Streptomyces</taxon>
    </lineage>
</organism>
<feature type="transmembrane region" description="Helical" evidence="1">
    <location>
        <begin position="278"/>
        <end position="295"/>
    </location>
</feature>
<dbReference type="eggNOG" id="COG2814">
    <property type="taxonomic scope" value="Bacteria"/>
</dbReference>
<name>E2Q4A7_STRCL</name>
<feature type="transmembrane region" description="Helical" evidence="1">
    <location>
        <begin position="301"/>
        <end position="323"/>
    </location>
</feature>
<feature type="transmembrane region" description="Helical" evidence="1">
    <location>
        <begin position="79"/>
        <end position="96"/>
    </location>
</feature>
<feature type="transmembrane region" description="Helical" evidence="1">
    <location>
        <begin position="16"/>
        <end position="39"/>
    </location>
</feature>
<dbReference type="SUPFAM" id="SSF103473">
    <property type="entry name" value="MFS general substrate transporter"/>
    <property type="match status" value="1"/>
</dbReference>
<dbReference type="Gene3D" id="1.20.1250.20">
    <property type="entry name" value="MFS general substrate transporter like domains"/>
    <property type="match status" value="1"/>
</dbReference>
<gene>
    <name evidence="2" type="ORF">SCLAV_1872</name>
</gene>
<dbReference type="RefSeq" id="WP_003960525.1">
    <property type="nucleotide sequence ID" value="NZ_CM000913.1"/>
</dbReference>
<dbReference type="AlphaFoldDB" id="E2Q4A7"/>
<keyword evidence="1 2" id="KW-0812">Transmembrane</keyword>
<dbReference type="InterPro" id="IPR036259">
    <property type="entry name" value="MFS_trans_sf"/>
</dbReference>
<dbReference type="PANTHER" id="PTHR23542">
    <property type="match status" value="1"/>
</dbReference>
<feature type="transmembrane region" description="Helical" evidence="1">
    <location>
        <begin position="45"/>
        <end position="67"/>
    </location>
</feature>
<reference evidence="2 3" key="1">
    <citation type="journal article" date="2010" name="Genome Biol. Evol.">
        <title>The sequence of a 1.8-mb bacterial linear plasmid reveals a rich evolutionary reservoir of secondary metabolic pathways.</title>
        <authorList>
            <person name="Medema M.H."/>
            <person name="Trefzer A."/>
            <person name="Kovalchuk A."/>
            <person name="van den Berg M."/>
            <person name="Mueller U."/>
            <person name="Heijne W."/>
            <person name="Wu L."/>
            <person name="Alam M.T."/>
            <person name="Ronning C.M."/>
            <person name="Nierman W.C."/>
            <person name="Bovenberg R.A.L."/>
            <person name="Breitling R."/>
            <person name="Takano E."/>
        </authorList>
    </citation>
    <scope>NUCLEOTIDE SEQUENCE [LARGE SCALE GENOMIC DNA]</scope>
    <source>
        <strain evidence="3">ATCC 27064 / DSM 738 / JCM 4710 / NBRC 13307 / NCIMB 12785 / NRRL 3585 / VKM Ac-602</strain>
    </source>
</reference>
<dbReference type="Proteomes" id="UP000002357">
    <property type="component" value="Chromosome"/>
</dbReference>
<evidence type="ECO:0000313" key="3">
    <source>
        <dbReference type="Proteomes" id="UP000002357"/>
    </source>
</evidence>
<sequence>MLAAYRSCLSPQHSKYLLISNLLGRLPNGMAPLAIALFLRSQGLGFGTVGAVTALYGLSMAVGGPLLGRAVDRFGQVRVLPVSAGISAVGFLALVGAGDGSVAAASAAAVLAGLFSPPLEPCLRTLWPSVLKDPRDISAAYALDASLQEVVFVAGPLLVVGLTSVADPSVALVVTTVAMLVGTLAYIVPEPVRHWRAEPRTPDWAGPLRSVRLRQLLVSLAFVGAGLGALNIATVAYQEHVGSDGLSGILLGVNAAGALIGGLYYGAREWRADTSQRLTVLLLGMFLCNLPLVLVPHPIVVGVLVFCSGLFLAPALTCGFAIIGEVAPQGTVTEAFAWMVTAVLAGNALGSSTAGTAEQQVGIWASFLVLVVAGAVAFATAALFRRGRSGFGGPTALSGKQAAS</sequence>
<keyword evidence="3" id="KW-1185">Reference proteome</keyword>
<evidence type="ECO:0000313" key="2">
    <source>
        <dbReference type="EMBL" id="EFG06945.1"/>
    </source>
</evidence>
<dbReference type="STRING" id="1901.BB341_18960"/>
<feature type="transmembrane region" description="Helical" evidence="1">
    <location>
        <begin position="216"/>
        <end position="237"/>
    </location>
</feature>
<dbReference type="GeneID" id="93731534"/>
<protein>
    <submittedName>
        <fullName evidence="2">Transmembrane transport protein</fullName>
    </submittedName>
</protein>
<dbReference type="EMBL" id="CM000913">
    <property type="protein sequence ID" value="EFG06945.1"/>
    <property type="molecule type" value="Genomic_DNA"/>
</dbReference>
<dbReference type="GO" id="GO:0022857">
    <property type="term" value="F:transmembrane transporter activity"/>
    <property type="evidence" value="ECO:0007669"/>
    <property type="project" value="InterPro"/>
</dbReference>
<dbReference type="PANTHER" id="PTHR23542:SF1">
    <property type="entry name" value="MAJOR FACILITATOR SUPERFAMILY (MFS) PROFILE DOMAIN-CONTAINING PROTEIN"/>
    <property type="match status" value="1"/>
</dbReference>
<evidence type="ECO:0000256" key="1">
    <source>
        <dbReference type="SAM" id="Phobius"/>
    </source>
</evidence>
<dbReference type="InterPro" id="IPR011701">
    <property type="entry name" value="MFS"/>
</dbReference>
<dbReference type="KEGG" id="sclf:BB341_18960"/>
<feature type="transmembrane region" description="Helical" evidence="1">
    <location>
        <begin position="249"/>
        <end position="266"/>
    </location>
</feature>
<accession>E2Q4A7</accession>
<feature type="transmembrane region" description="Helical" evidence="1">
    <location>
        <begin position="169"/>
        <end position="188"/>
    </location>
</feature>
<dbReference type="Pfam" id="PF07690">
    <property type="entry name" value="MFS_1"/>
    <property type="match status" value="1"/>
</dbReference>